<name>A0ABV7ZL78_9HELI</name>
<keyword evidence="2" id="KW-1185">Reference proteome</keyword>
<proteinExistence type="predicted"/>
<evidence type="ECO:0000313" key="2">
    <source>
        <dbReference type="Proteomes" id="UP001595783"/>
    </source>
</evidence>
<dbReference type="RefSeq" id="WP_267892700.1">
    <property type="nucleotide sequence ID" value="NZ_FZMF01000042.1"/>
</dbReference>
<evidence type="ECO:0000313" key="1">
    <source>
        <dbReference type="EMBL" id="MFC3848176.1"/>
    </source>
</evidence>
<dbReference type="EMBL" id="JBHRZO010000044">
    <property type="protein sequence ID" value="MFC3848176.1"/>
    <property type="molecule type" value="Genomic_DNA"/>
</dbReference>
<sequence length="43" mass="4948">MLEEVRAFLAEKAKMKIDEQTDFRSVNNALDKMSAIGTFEKKI</sequence>
<organism evidence="1 2">
    <name type="scientific">Helicobacter baculiformis</name>
    <dbReference type="NCBI Taxonomy" id="427351"/>
    <lineage>
        <taxon>Bacteria</taxon>
        <taxon>Pseudomonadati</taxon>
        <taxon>Campylobacterota</taxon>
        <taxon>Epsilonproteobacteria</taxon>
        <taxon>Campylobacterales</taxon>
        <taxon>Helicobacteraceae</taxon>
        <taxon>Helicobacter</taxon>
    </lineage>
</organism>
<comment type="caution">
    <text evidence="1">The sequence shown here is derived from an EMBL/GenBank/DDBJ whole genome shotgun (WGS) entry which is preliminary data.</text>
</comment>
<gene>
    <name evidence="1" type="ORF">ACFOPX_06525</name>
</gene>
<dbReference type="Proteomes" id="UP001595783">
    <property type="component" value="Unassembled WGS sequence"/>
</dbReference>
<protein>
    <submittedName>
        <fullName evidence="1">Uncharacterized protein</fullName>
    </submittedName>
</protein>
<reference evidence="2" key="1">
    <citation type="journal article" date="2019" name="Int. J. Syst. Evol. Microbiol.">
        <title>The Global Catalogue of Microorganisms (GCM) 10K type strain sequencing project: providing services to taxonomists for standard genome sequencing and annotation.</title>
        <authorList>
            <consortium name="The Broad Institute Genomics Platform"/>
            <consortium name="The Broad Institute Genome Sequencing Center for Infectious Disease"/>
            <person name="Wu L."/>
            <person name="Ma J."/>
        </authorList>
    </citation>
    <scope>NUCLEOTIDE SEQUENCE [LARGE SCALE GENOMIC DNA]</scope>
    <source>
        <strain evidence="2">CCUG 53816</strain>
    </source>
</reference>
<accession>A0ABV7ZL78</accession>